<dbReference type="AlphaFoldDB" id="A7SZJ8"/>
<reference evidence="2 3" key="1">
    <citation type="journal article" date="2007" name="Science">
        <title>Sea anemone genome reveals ancestral eumetazoan gene repertoire and genomic organization.</title>
        <authorList>
            <person name="Putnam N.H."/>
            <person name="Srivastava M."/>
            <person name="Hellsten U."/>
            <person name="Dirks B."/>
            <person name="Chapman J."/>
            <person name="Salamov A."/>
            <person name="Terry A."/>
            <person name="Shapiro H."/>
            <person name="Lindquist E."/>
            <person name="Kapitonov V.V."/>
            <person name="Jurka J."/>
            <person name="Genikhovich G."/>
            <person name="Grigoriev I.V."/>
            <person name="Lucas S.M."/>
            <person name="Steele R.E."/>
            <person name="Finnerty J.R."/>
            <person name="Technau U."/>
            <person name="Martindale M.Q."/>
            <person name="Rokhsar D.S."/>
        </authorList>
    </citation>
    <scope>NUCLEOTIDE SEQUENCE [LARGE SCALE GENOMIC DNA]</scope>
    <source>
        <strain evidence="3">CH2 X CH6</strain>
    </source>
</reference>
<feature type="compositionally biased region" description="Polar residues" evidence="1">
    <location>
        <begin position="130"/>
        <end position="139"/>
    </location>
</feature>
<feature type="compositionally biased region" description="Polar residues" evidence="1">
    <location>
        <begin position="729"/>
        <end position="761"/>
    </location>
</feature>
<keyword evidence="3" id="KW-1185">Reference proteome</keyword>
<feature type="region of interest" description="Disordered" evidence="1">
    <location>
        <begin position="628"/>
        <end position="709"/>
    </location>
</feature>
<feature type="compositionally biased region" description="Polar residues" evidence="1">
    <location>
        <begin position="958"/>
        <end position="968"/>
    </location>
</feature>
<feature type="compositionally biased region" description="Basic residues" evidence="1">
    <location>
        <begin position="409"/>
        <end position="421"/>
    </location>
</feature>
<feature type="region of interest" description="Disordered" evidence="1">
    <location>
        <begin position="248"/>
        <end position="277"/>
    </location>
</feature>
<evidence type="ECO:0000313" key="2">
    <source>
        <dbReference type="EMBL" id="EDO30866.1"/>
    </source>
</evidence>
<feature type="region of interest" description="Disordered" evidence="1">
    <location>
        <begin position="130"/>
        <end position="215"/>
    </location>
</feature>
<feature type="compositionally biased region" description="Low complexity" evidence="1">
    <location>
        <begin position="900"/>
        <end position="919"/>
    </location>
</feature>
<accession>A7SZJ8</accession>
<feature type="compositionally biased region" description="Polar residues" evidence="1">
    <location>
        <begin position="186"/>
        <end position="215"/>
    </location>
</feature>
<evidence type="ECO:0000256" key="1">
    <source>
        <dbReference type="SAM" id="MobiDB-lite"/>
    </source>
</evidence>
<feature type="compositionally biased region" description="Polar residues" evidence="1">
    <location>
        <begin position="920"/>
        <end position="950"/>
    </location>
</feature>
<organism evidence="2 3">
    <name type="scientific">Nematostella vectensis</name>
    <name type="common">Starlet sea anemone</name>
    <dbReference type="NCBI Taxonomy" id="45351"/>
    <lineage>
        <taxon>Eukaryota</taxon>
        <taxon>Metazoa</taxon>
        <taxon>Cnidaria</taxon>
        <taxon>Anthozoa</taxon>
        <taxon>Hexacorallia</taxon>
        <taxon>Actiniaria</taxon>
        <taxon>Edwardsiidae</taxon>
        <taxon>Nematostella</taxon>
    </lineage>
</organism>
<feature type="compositionally biased region" description="Basic and acidic residues" evidence="1">
    <location>
        <begin position="696"/>
        <end position="709"/>
    </location>
</feature>
<feature type="compositionally biased region" description="Low complexity" evidence="1">
    <location>
        <begin position="663"/>
        <end position="674"/>
    </location>
</feature>
<dbReference type="EMBL" id="DS469972">
    <property type="protein sequence ID" value="EDO30866.1"/>
    <property type="molecule type" value="Genomic_DNA"/>
</dbReference>
<dbReference type="Proteomes" id="UP000001593">
    <property type="component" value="Unassembled WGS sequence"/>
</dbReference>
<feature type="region of interest" description="Disordered" evidence="1">
    <location>
        <begin position="896"/>
        <end position="1051"/>
    </location>
</feature>
<feature type="compositionally biased region" description="Polar residues" evidence="1">
    <location>
        <begin position="682"/>
        <end position="695"/>
    </location>
</feature>
<evidence type="ECO:0000313" key="3">
    <source>
        <dbReference type="Proteomes" id="UP000001593"/>
    </source>
</evidence>
<feature type="region of interest" description="Disordered" evidence="1">
    <location>
        <begin position="401"/>
        <end position="435"/>
    </location>
</feature>
<name>A7SZJ8_NEMVE</name>
<dbReference type="InParanoid" id="A7SZJ8"/>
<feature type="region of interest" description="Disordered" evidence="1">
    <location>
        <begin position="842"/>
        <end position="869"/>
    </location>
</feature>
<feature type="region of interest" description="Disordered" evidence="1">
    <location>
        <begin position="303"/>
        <end position="323"/>
    </location>
</feature>
<feature type="compositionally biased region" description="Low complexity" evidence="1">
    <location>
        <begin position="974"/>
        <end position="985"/>
    </location>
</feature>
<gene>
    <name evidence="2" type="ORF">NEMVEDRAFT_v1g248224</name>
</gene>
<feature type="compositionally biased region" description="Basic residues" evidence="1">
    <location>
        <begin position="1017"/>
        <end position="1044"/>
    </location>
</feature>
<protein>
    <submittedName>
        <fullName evidence="2">Uncharacterized protein</fullName>
    </submittedName>
</protein>
<feature type="compositionally biased region" description="Polar residues" evidence="1">
    <location>
        <begin position="303"/>
        <end position="317"/>
    </location>
</feature>
<sequence length="1067" mass="111772">MSDVSSRMAHLRRGFLNPNYRIPRVSPSGLAMGQKTAESSGTISTVSSSFLQELQSNHSSPVQHSVGSTVTHNQIPMDHGDAAEEVIDVGCEVVQPVAKSDTQAISLDRGTLTVIQDGVTDSEVQVIDEGNSQAISNSPEIDMIGGTTDPRASANHASIASSQQLEHQLGKSPRRKGHPPRKRSANHSLVSPSKFHQTAQPPSSSQHTGNDENSSDIAGAVVPIFLDTFLNAPVLQEKLAANINKVRSAKSSDASHEPVAPSTAEEEQSSGSDQNTDAQVSHILSMLESDPAFEELFAGLCSDSSSNTPSKQNPVSDSASTVTQSTEVTASTVASSAANAGVVLTETQFATKSLNKIRPSCKEPAHLNPLPMTTETPPEIQAEMTKDTPQHVRSLDFSKVKVGEEAKPKSRRRGPRKTTARKNKENQGSSLTGVPMISYDPPAIPSHGQLILNSPYALVGPDPVLGPGNVAPYMIGNLPVTSAGVFPENLVATTANQFPVTGNEFLENAPGFQERQSDPTPAANMLKMIASSAKERGNGDVKEGTLLQHLQGAAILQQMQGRVENYGTGVEVSAAGVQGSYGGSHISTVGAQLSATGMHPNQGLVQQDTQGNWQLLLQAANSAQQLPGSIHPVATSSMTEHDGSQGMLSNQQGAVMSAGLPGTPSTSVTTSSTSRDFDFQRHSLSPSKQPLTGNSDDFHDSRDNNSKDRSSLFHVISSVEESVLNVGQHQSENTTGLGSCSDQGRGSGQGVASHSNTQEHSPLSRKRPENPSVLHELSPASVVSRKAEECVSGFLSGFSSYVSNKIDSPTAFGRGSVTLPNVHTVRSKGSVSKHVSAFGVTDAGLPSKRRDHADGPKAPVVTTPSSSGVCGTHHAEMEAPQVDGAVSVWCQQGVSPGLVSSSASSKNRRSSPVSRSPHSTTGTPNATGITSAIPASSTTGPPITTETKSSVEVPDITGSPSCTESPSTGAPDATGKPSTTGSSSTAIEPGEGVVDGGEISKGRKRSASTNNEENQPKRVKGPKKSKPKRVKGPKKSKKSKRKKSDGKLLPANFDVDKFLSSLHYVEK</sequence>
<feature type="region of interest" description="Disordered" evidence="1">
    <location>
        <begin position="729"/>
        <end position="773"/>
    </location>
</feature>
<feature type="compositionally biased region" description="Polar residues" evidence="1">
    <location>
        <begin position="155"/>
        <end position="166"/>
    </location>
</feature>
<dbReference type="HOGENOM" id="CLU_288253_0_0_1"/>
<proteinExistence type="predicted"/>
<feature type="compositionally biased region" description="Basic residues" evidence="1">
    <location>
        <begin position="172"/>
        <end position="185"/>
    </location>
</feature>
<dbReference type="OMA" id="RFQYTGN"/>